<keyword evidence="3" id="KW-1185">Reference proteome</keyword>
<dbReference type="AlphaFoldDB" id="A0A9W6SJN2"/>
<organism evidence="2 3">
    <name type="scientific">Actinorhabdospora filicis</name>
    <dbReference type="NCBI Taxonomy" id="1785913"/>
    <lineage>
        <taxon>Bacteria</taxon>
        <taxon>Bacillati</taxon>
        <taxon>Actinomycetota</taxon>
        <taxon>Actinomycetes</taxon>
        <taxon>Micromonosporales</taxon>
        <taxon>Micromonosporaceae</taxon>
        <taxon>Actinorhabdospora</taxon>
    </lineage>
</organism>
<reference evidence="2" key="1">
    <citation type="submission" date="2023-03" db="EMBL/GenBank/DDBJ databases">
        <title>Actinorhabdospora filicis NBRC 111898.</title>
        <authorList>
            <person name="Ichikawa N."/>
            <person name="Sato H."/>
            <person name="Tonouchi N."/>
        </authorList>
    </citation>
    <scope>NUCLEOTIDE SEQUENCE</scope>
    <source>
        <strain evidence="2">NBRC 111898</strain>
    </source>
</reference>
<sequence>MSAPMYAPMPQPPKPPRPGVVSAAGFLQFGVAAFALVTAVATFIIGKSITDDLTSALMDAGAPSQSQAQDFATVVVFTMGAVGFCGLIWPGVVALLGIWTMKGVNGVRITVWVLAGIAVLCDGIAVLASGLTTSQSLNLNNGTDDYKWAQNVDIQKLMPEWYDAYGAAVNGIALLMYVGIIVLLALPKANEYFRPVPKFPQQPVYLPYDPGTTKS</sequence>
<feature type="transmembrane region" description="Helical" evidence="1">
    <location>
        <begin position="164"/>
        <end position="186"/>
    </location>
</feature>
<evidence type="ECO:0000313" key="2">
    <source>
        <dbReference type="EMBL" id="GLZ77172.1"/>
    </source>
</evidence>
<feature type="transmembrane region" description="Helical" evidence="1">
    <location>
        <begin position="20"/>
        <end position="45"/>
    </location>
</feature>
<gene>
    <name evidence="2" type="ORF">Afil01_19790</name>
</gene>
<evidence type="ECO:0000313" key="3">
    <source>
        <dbReference type="Proteomes" id="UP001165079"/>
    </source>
</evidence>
<keyword evidence="1" id="KW-0472">Membrane</keyword>
<evidence type="ECO:0000256" key="1">
    <source>
        <dbReference type="SAM" id="Phobius"/>
    </source>
</evidence>
<feature type="transmembrane region" description="Helical" evidence="1">
    <location>
        <begin position="111"/>
        <end position="131"/>
    </location>
</feature>
<dbReference type="RefSeq" id="WP_285662303.1">
    <property type="nucleotide sequence ID" value="NZ_BSTX01000001.1"/>
</dbReference>
<keyword evidence="1" id="KW-0812">Transmembrane</keyword>
<comment type="caution">
    <text evidence="2">The sequence shown here is derived from an EMBL/GenBank/DDBJ whole genome shotgun (WGS) entry which is preliminary data.</text>
</comment>
<dbReference type="EMBL" id="BSTX01000001">
    <property type="protein sequence ID" value="GLZ77172.1"/>
    <property type="molecule type" value="Genomic_DNA"/>
</dbReference>
<accession>A0A9W6SJN2</accession>
<keyword evidence="1" id="KW-1133">Transmembrane helix</keyword>
<dbReference type="Proteomes" id="UP001165079">
    <property type="component" value="Unassembled WGS sequence"/>
</dbReference>
<name>A0A9W6SJN2_9ACTN</name>
<feature type="transmembrane region" description="Helical" evidence="1">
    <location>
        <begin position="71"/>
        <end position="99"/>
    </location>
</feature>
<protein>
    <submittedName>
        <fullName evidence="2">Uncharacterized protein</fullName>
    </submittedName>
</protein>
<proteinExistence type="predicted"/>